<keyword evidence="2" id="KW-1185">Reference proteome</keyword>
<dbReference type="Proteomes" id="UP000290365">
    <property type="component" value="Chromosome"/>
</dbReference>
<dbReference type="EMBL" id="CP035758">
    <property type="protein sequence ID" value="QBD75284.1"/>
    <property type="molecule type" value="Genomic_DNA"/>
</dbReference>
<proteinExistence type="predicted"/>
<evidence type="ECO:0000313" key="1">
    <source>
        <dbReference type="EMBL" id="QBD75284.1"/>
    </source>
</evidence>
<dbReference type="RefSeq" id="WP_129885883.1">
    <property type="nucleotide sequence ID" value="NZ_CP035758.1"/>
</dbReference>
<gene>
    <name evidence="1" type="ORF">EPA93_04435</name>
</gene>
<accession>A0A4P6JJJ1</accession>
<protein>
    <submittedName>
        <fullName evidence="1">Uncharacterized protein</fullName>
    </submittedName>
</protein>
<evidence type="ECO:0000313" key="2">
    <source>
        <dbReference type="Proteomes" id="UP000290365"/>
    </source>
</evidence>
<reference evidence="1 2" key="1">
    <citation type="submission" date="2019-01" db="EMBL/GenBank/DDBJ databases">
        <title>Ktedonosporobacter rubrisoli SCAWS-G2.</title>
        <authorList>
            <person name="Huang Y."/>
            <person name="Yan B."/>
        </authorList>
    </citation>
    <scope>NUCLEOTIDE SEQUENCE [LARGE SCALE GENOMIC DNA]</scope>
    <source>
        <strain evidence="1 2">SCAWS-G2</strain>
    </source>
</reference>
<sequence length="69" mass="7940">MERSNLLPYLAAPTRINKLQSSPTTRQRAEKRNQHSANELLIRAVEANKNQSLWIDQYNVKGVDKACFI</sequence>
<dbReference type="AlphaFoldDB" id="A0A4P6JJJ1"/>
<organism evidence="1 2">
    <name type="scientific">Ktedonosporobacter rubrisoli</name>
    <dbReference type="NCBI Taxonomy" id="2509675"/>
    <lineage>
        <taxon>Bacteria</taxon>
        <taxon>Bacillati</taxon>
        <taxon>Chloroflexota</taxon>
        <taxon>Ktedonobacteria</taxon>
        <taxon>Ktedonobacterales</taxon>
        <taxon>Ktedonosporobacteraceae</taxon>
        <taxon>Ktedonosporobacter</taxon>
    </lineage>
</organism>
<name>A0A4P6JJJ1_KTERU</name>
<dbReference type="KEGG" id="kbs:EPA93_04435"/>